<sequence length="716" mass="80917">MKKTLLAVIVLFAQYSYGQTSATERNIEQITLKARKKVNQERNEFAKNAQATEILSDEDLNRNNSALIEQSLSTISGVQVDKRTNIGGQRIVIRGFGNDQKFNNWGVKVYWNNMPLTNAEEVTLLDDVDFSYVNNIEVIKGPASTFYGGGIGGTVKFYTRPGFEKGTSIAQNTMLGSHKYFQSITQLNSSDTNYSLNVNYGHIETDGYRPSGNGLKNFVNINGEYKLNPKQRITLFASQGFSHEKVSGQISYNDYYAGIDNGNPSYIIKGSGSKIHSTRVGLGHIWEISKNFKNSTTVFYSSISQDRIADKAFEVSSSPNVGFRTTFQHSYTWRNFSNQLDFGAEVQNSRSQISNYRFTGTNPNNPLEMSPISKGSYLKYNNNQSNYFAIERLTYKPWDFTFLAGVSLNRINYDREDLLAFGGLVPGYNKDLSFSKDYKMVATPHFAVQKRWKNQIFNLSYSEGYNAPTASTSFVSGGTINTVNDDLEAEKAKMWDFSVHGLLMKTKFDYQISLFNINVNNKLTQLNGTDSSNNVYSYWANTGNQKNKGLELSLGYNYTNESAFISKITPFVNYSHYDFKYTDFVNSGTDFSGKKVVGVPDDKYAIGIDFNTKYGIYLNNTFNYLGKVYSDFANENLVKDYSLLNMKLGYKKTFGKYDVDVFAIGNNLTNQKNYTFLFVGNNTNDNKATNLLNYADVNPGPKKAYFFFGLNLKYHL</sequence>
<evidence type="ECO:0000256" key="6">
    <source>
        <dbReference type="ARBA" id="ARBA00023136"/>
    </source>
</evidence>
<keyword evidence="13" id="KW-1185">Reference proteome</keyword>
<dbReference type="STRING" id="237258.SAMN04489756_11259"/>
<comment type="similarity">
    <text evidence="8 9">Belongs to the TonB-dependent receptor family.</text>
</comment>
<dbReference type="GO" id="GO:0009279">
    <property type="term" value="C:cell outer membrane"/>
    <property type="evidence" value="ECO:0007669"/>
    <property type="project" value="UniProtKB-SubCell"/>
</dbReference>
<dbReference type="PANTHER" id="PTHR30442:SF0">
    <property type="entry name" value="FE(3+) DICITRATE TRANSPORT PROTEIN FECA"/>
    <property type="match status" value="1"/>
</dbReference>
<dbReference type="Pfam" id="PF07715">
    <property type="entry name" value="Plug"/>
    <property type="match status" value="1"/>
</dbReference>
<name>A0A1E5UCS3_9FLAO</name>
<keyword evidence="2 8" id="KW-0813">Transport</keyword>
<keyword evidence="7 8" id="KW-0998">Cell outer membrane</keyword>
<dbReference type="Gene3D" id="2.170.130.10">
    <property type="entry name" value="TonB-dependent receptor, plug domain"/>
    <property type="match status" value="1"/>
</dbReference>
<dbReference type="SUPFAM" id="SSF56935">
    <property type="entry name" value="Porins"/>
    <property type="match status" value="1"/>
</dbReference>
<dbReference type="PANTHER" id="PTHR30442">
    <property type="entry name" value="IRON III DICITRATE TRANSPORT PROTEIN FECA"/>
    <property type="match status" value="1"/>
</dbReference>
<gene>
    <name evidence="12" type="ORF">BHF72_0246</name>
</gene>
<evidence type="ECO:0000256" key="8">
    <source>
        <dbReference type="PROSITE-ProRule" id="PRU01360"/>
    </source>
</evidence>
<dbReference type="InterPro" id="IPR036942">
    <property type="entry name" value="Beta-barrel_TonB_sf"/>
</dbReference>
<evidence type="ECO:0000313" key="12">
    <source>
        <dbReference type="EMBL" id="OEL10701.1"/>
    </source>
</evidence>
<feature type="domain" description="TonB-dependent receptor plug" evidence="11">
    <location>
        <begin position="48"/>
        <end position="154"/>
    </location>
</feature>
<dbReference type="InterPro" id="IPR000531">
    <property type="entry name" value="Beta-barrel_TonB"/>
</dbReference>
<dbReference type="RefSeq" id="WP_245993192.1">
    <property type="nucleotide sequence ID" value="NZ_CP034157.1"/>
</dbReference>
<keyword evidence="5 9" id="KW-0798">TonB box</keyword>
<protein>
    <submittedName>
        <fullName evidence="12">TonB dependent receptor family protein</fullName>
    </submittedName>
</protein>
<evidence type="ECO:0000256" key="9">
    <source>
        <dbReference type="RuleBase" id="RU003357"/>
    </source>
</evidence>
<dbReference type="Proteomes" id="UP000095601">
    <property type="component" value="Unassembled WGS sequence"/>
</dbReference>
<keyword evidence="12" id="KW-0675">Receptor</keyword>
<evidence type="ECO:0000256" key="2">
    <source>
        <dbReference type="ARBA" id="ARBA00022448"/>
    </source>
</evidence>
<dbReference type="Pfam" id="PF00593">
    <property type="entry name" value="TonB_dep_Rec_b-barrel"/>
    <property type="match status" value="1"/>
</dbReference>
<dbReference type="PATRIC" id="fig|237258.4.peg.435"/>
<evidence type="ECO:0000259" key="11">
    <source>
        <dbReference type="Pfam" id="PF07715"/>
    </source>
</evidence>
<dbReference type="InterPro" id="IPR039426">
    <property type="entry name" value="TonB-dep_rcpt-like"/>
</dbReference>
<comment type="caution">
    <text evidence="12">The sequence shown here is derived from an EMBL/GenBank/DDBJ whole genome shotgun (WGS) entry which is preliminary data.</text>
</comment>
<organism evidence="12 13">
    <name type="scientific">Cloacibacterium normanense</name>
    <dbReference type="NCBI Taxonomy" id="237258"/>
    <lineage>
        <taxon>Bacteria</taxon>
        <taxon>Pseudomonadati</taxon>
        <taxon>Bacteroidota</taxon>
        <taxon>Flavobacteriia</taxon>
        <taxon>Flavobacteriales</taxon>
        <taxon>Weeksellaceae</taxon>
    </lineage>
</organism>
<keyword evidence="3 8" id="KW-1134">Transmembrane beta strand</keyword>
<accession>A0A1E5UCS3</accession>
<evidence type="ECO:0000256" key="5">
    <source>
        <dbReference type="ARBA" id="ARBA00023077"/>
    </source>
</evidence>
<reference evidence="12 13" key="1">
    <citation type="submission" date="2016-09" db="EMBL/GenBank/DDBJ databases">
        <authorList>
            <person name="Capua I."/>
            <person name="De Benedictis P."/>
            <person name="Joannis T."/>
            <person name="Lombin L.H."/>
            <person name="Cattoli G."/>
        </authorList>
    </citation>
    <scope>NUCLEOTIDE SEQUENCE [LARGE SCALE GENOMIC DNA]</scope>
    <source>
        <strain evidence="12 13">NRS-1</strain>
    </source>
</reference>
<feature type="domain" description="TonB-dependent receptor-like beta-barrel" evidence="10">
    <location>
        <begin position="242"/>
        <end position="668"/>
    </location>
</feature>
<keyword evidence="6 8" id="KW-0472">Membrane</keyword>
<proteinExistence type="inferred from homology"/>
<dbReference type="EMBL" id="MKGI01000075">
    <property type="protein sequence ID" value="OEL10701.1"/>
    <property type="molecule type" value="Genomic_DNA"/>
</dbReference>
<evidence type="ECO:0000313" key="13">
    <source>
        <dbReference type="Proteomes" id="UP000095601"/>
    </source>
</evidence>
<dbReference type="InterPro" id="IPR012910">
    <property type="entry name" value="Plug_dom"/>
</dbReference>
<evidence type="ECO:0000256" key="1">
    <source>
        <dbReference type="ARBA" id="ARBA00004571"/>
    </source>
</evidence>
<dbReference type="PROSITE" id="PS52016">
    <property type="entry name" value="TONB_DEPENDENT_REC_3"/>
    <property type="match status" value="1"/>
</dbReference>
<evidence type="ECO:0000256" key="4">
    <source>
        <dbReference type="ARBA" id="ARBA00022692"/>
    </source>
</evidence>
<dbReference type="AlphaFoldDB" id="A0A1E5UCS3"/>
<evidence type="ECO:0000259" key="10">
    <source>
        <dbReference type="Pfam" id="PF00593"/>
    </source>
</evidence>
<keyword evidence="4 8" id="KW-0812">Transmembrane</keyword>
<evidence type="ECO:0000256" key="7">
    <source>
        <dbReference type="ARBA" id="ARBA00023237"/>
    </source>
</evidence>
<dbReference type="Gene3D" id="2.40.170.20">
    <property type="entry name" value="TonB-dependent receptor, beta-barrel domain"/>
    <property type="match status" value="1"/>
</dbReference>
<dbReference type="GO" id="GO:0033214">
    <property type="term" value="P:siderophore-iron import into cell"/>
    <property type="evidence" value="ECO:0007669"/>
    <property type="project" value="TreeGrafter"/>
</dbReference>
<evidence type="ECO:0000256" key="3">
    <source>
        <dbReference type="ARBA" id="ARBA00022452"/>
    </source>
</evidence>
<comment type="subcellular location">
    <subcellularLocation>
        <location evidence="1 8">Cell outer membrane</location>
        <topology evidence="1 8">Multi-pass membrane protein</topology>
    </subcellularLocation>
</comment>
<dbReference type="InterPro" id="IPR037066">
    <property type="entry name" value="Plug_dom_sf"/>
</dbReference>